<reference evidence="3" key="1">
    <citation type="journal article" date="2019" name="Int. J. Syst. Evol. Microbiol.">
        <title>The Global Catalogue of Microorganisms (GCM) 10K type strain sequencing project: providing services to taxonomists for standard genome sequencing and annotation.</title>
        <authorList>
            <consortium name="The Broad Institute Genomics Platform"/>
            <consortium name="The Broad Institute Genome Sequencing Center for Infectious Disease"/>
            <person name="Wu L."/>
            <person name="Ma J."/>
        </authorList>
    </citation>
    <scope>NUCLEOTIDE SEQUENCE [LARGE SCALE GENOMIC DNA]</scope>
    <source>
        <strain evidence="3">KCTC 33576</strain>
    </source>
</reference>
<evidence type="ECO:0000256" key="1">
    <source>
        <dbReference type="SAM" id="SignalP"/>
    </source>
</evidence>
<dbReference type="Proteomes" id="UP001597391">
    <property type="component" value="Unassembled WGS sequence"/>
</dbReference>
<feature type="chain" id="PRO_5045616044" description="DUF4142 domain-containing protein" evidence="1">
    <location>
        <begin position="27"/>
        <end position="143"/>
    </location>
</feature>
<dbReference type="EMBL" id="JBHUOP010000002">
    <property type="protein sequence ID" value="MFD2840195.1"/>
    <property type="molecule type" value="Genomic_DNA"/>
</dbReference>
<dbReference type="RefSeq" id="WP_377465920.1">
    <property type="nucleotide sequence ID" value="NZ_JBHUOP010000002.1"/>
</dbReference>
<gene>
    <name evidence="2" type="ORF">ACFSYH_06390</name>
</gene>
<comment type="caution">
    <text evidence="2">The sequence shown here is derived from an EMBL/GenBank/DDBJ whole genome shotgun (WGS) entry which is preliminary data.</text>
</comment>
<accession>A0ABW5XDX5</accession>
<organism evidence="2 3">
    <name type="scientific">Populibacterium corticicola</name>
    <dbReference type="NCBI Taxonomy" id="1812826"/>
    <lineage>
        <taxon>Bacteria</taxon>
        <taxon>Bacillati</taxon>
        <taxon>Actinomycetota</taxon>
        <taxon>Actinomycetes</taxon>
        <taxon>Micrococcales</taxon>
        <taxon>Jonesiaceae</taxon>
        <taxon>Populibacterium</taxon>
    </lineage>
</organism>
<keyword evidence="1" id="KW-0732">Signal</keyword>
<name>A0ABW5XDX5_9MICO</name>
<evidence type="ECO:0008006" key="4">
    <source>
        <dbReference type="Google" id="ProtNLM"/>
    </source>
</evidence>
<feature type="signal peptide" evidence="1">
    <location>
        <begin position="1"/>
        <end position="26"/>
    </location>
</feature>
<sequence length="143" mass="14961">MKSTTTRLAASVLAIAIPFAPTAAHADSNTKQSSDAAIHTAALQDAAAATTHLDIRAREAIAHAIDSAVHAARQSLALHEKLRSSDQLAASFHEELITQTATALDATYAEVTYARTLIPRNAPALAATLDLIISDVAQLRSAL</sequence>
<evidence type="ECO:0000313" key="2">
    <source>
        <dbReference type="EMBL" id="MFD2840195.1"/>
    </source>
</evidence>
<evidence type="ECO:0000313" key="3">
    <source>
        <dbReference type="Proteomes" id="UP001597391"/>
    </source>
</evidence>
<keyword evidence="3" id="KW-1185">Reference proteome</keyword>
<proteinExistence type="predicted"/>
<protein>
    <recommendedName>
        <fullName evidence="4">DUF4142 domain-containing protein</fullName>
    </recommendedName>
</protein>